<keyword evidence="2" id="KW-0732">Signal</keyword>
<dbReference type="Proteomes" id="UP001234343">
    <property type="component" value="Unassembled WGS sequence"/>
</dbReference>
<name>A0ABT7SX48_9ALTE</name>
<evidence type="ECO:0000256" key="1">
    <source>
        <dbReference type="ARBA" id="ARBA00010333"/>
    </source>
</evidence>
<dbReference type="RefSeq" id="WP_289365052.1">
    <property type="nucleotide sequence ID" value="NZ_JAUCBP010000007.1"/>
</dbReference>
<keyword evidence="4" id="KW-1185">Reference proteome</keyword>
<comment type="similarity">
    <text evidence="1">Belongs to the bacterial solute-binding protein 3 family.</text>
</comment>
<gene>
    <name evidence="3" type="ORF">QTP81_09165</name>
</gene>
<evidence type="ECO:0000313" key="4">
    <source>
        <dbReference type="Proteomes" id="UP001234343"/>
    </source>
</evidence>
<dbReference type="PANTHER" id="PTHR35936">
    <property type="entry name" value="MEMBRANE-BOUND LYTIC MUREIN TRANSGLYCOSYLASE F"/>
    <property type="match status" value="1"/>
</dbReference>
<proteinExistence type="inferred from homology"/>
<dbReference type="EMBL" id="JAUCBP010000007">
    <property type="protein sequence ID" value="MDM7860766.1"/>
    <property type="molecule type" value="Genomic_DNA"/>
</dbReference>
<evidence type="ECO:0000313" key="3">
    <source>
        <dbReference type="EMBL" id="MDM7860766.1"/>
    </source>
</evidence>
<dbReference type="Gene3D" id="3.40.190.10">
    <property type="entry name" value="Periplasmic binding protein-like II"/>
    <property type="match status" value="2"/>
</dbReference>
<protein>
    <submittedName>
        <fullName evidence="3">Transporter substrate-binding domain-containing protein</fullName>
    </submittedName>
</protein>
<organism evidence="3 4">
    <name type="scientific">Alteromonas arenosi</name>
    <dbReference type="NCBI Taxonomy" id="3055817"/>
    <lineage>
        <taxon>Bacteria</taxon>
        <taxon>Pseudomonadati</taxon>
        <taxon>Pseudomonadota</taxon>
        <taxon>Gammaproteobacteria</taxon>
        <taxon>Alteromonadales</taxon>
        <taxon>Alteromonadaceae</taxon>
        <taxon>Alteromonas/Salinimonas group</taxon>
        <taxon>Alteromonas</taxon>
    </lineage>
</organism>
<feature type="signal peptide" evidence="2">
    <location>
        <begin position="1"/>
        <end position="19"/>
    </location>
</feature>
<sequence length="251" mass="28496">MLRLLILLFLAGCWLSLNSATGQEAKTLTLVVNSPGTPPHLYFNQTENKYDGVIPDLLRYAERNSHLTIEYVDSHRNRNEKFVSSGKFDMFYSSIAWVSQPADFISTIPIFSHESFLYAIVPFPADFSLDLNTTGKVCTRRGFKYPALEPLFADGNLIRIDSSSHDTMLKMLILGRCDMVEMNLKNASALIYAEEYKSTEFYRSSLPTSSVPAALIMHPNRAAERDIFNRFIERFHAEGLYAESLAKHLHP</sequence>
<accession>A0ABT7SX48</accession>
<dbReference type="PANTHER" id="PTHR35936:SF35">
    <property type="entry name" value="L-CYSTINE-BINDING PROTEIN TCYJ"/>
    <property type="match status" value="1"/>
</dbReference>
<reference evidence="3 4" key="1">
    <citation type="submission" date="2023-06" db="EMBL/GenBank/DDBJ databases">
        <title>Alteromonas sp. ASW11-36 isolated from intertidal sand.</title>
        <authorList>
            <person name="Li Y."/>
        </authorList>
    </citation>
    <scope>NUCLEOTIDE SEQUENCE [LARGE SCALE GENOMIC DNA]</scope>
    <source>
        <strain evidence="3 4">ASW11-36</strain>
    </source>
</reference>
<comment type="caution">
    <text evidence="3">The sequence shown here is derived from an EMBL/GenBank/DDBJ whole genome shotgun (WGS) entry which is preliminary data.</text>
</comment>
<feature type="chain" id="PRO_5045841662" evidence="2">
    <location>
        <begin position="20"/>
        <end position="251"/>
    </location>
</feature>
<evidence type="ECO:0000256" key="2">
    <source>
        <dbReference type="SAM" id="SignalP"/>
    </source>
</evidence>
<dbReference type="SUPFAM" id="SSF53850">
    <property type="entry name" value="Periplasmic binding protein-like II"/>
    <property type="match status" value="1"/>
</dbReference>